<organism evidence="2 3">
    <name type="scientific">Nocardiopsis ansamitocini</name>
    <dbReference type="NCBI Taxonomy" id="1670832"/>
    <lineage>
        <taxon>Bacteria</taxon>
        <taxon>Bacillati</taxon>
        <taxon>Actinomycetota</taxon>
        <taxon>Actinomycetes</taxon>
        <taxon>Streptosporangiales</taxon>
        <taxon>Nocardiopsidaceae</taxon>
        <taxon>Nocardiopsis</taxon>
    </lineage>
</organism>
<dbReference type="InterPro" id="IPR029058">
    <property type="entry name" value="AB_hydrolase_fold"/>
</dbReference>
<sequence length="367" mass="39422">MSPADNRAAKVAVGIVAGGLSLLAAGVTGAVVAEKRAVARIWNRADPEAGEGFGHLRGRPVTVVADDGVPLHAEIDGEEEEPTGTTVVFCHGYALNQDCWHYQRRDLTGTGRRVFWDQRAHGRSRRGRSDNTTVDQLGDDLYRIIAATVPPTDRVVLVGHSMGGMTVLALAHSHPELFAERVSGIALIATTGKINQVTLGLPSVLGRVIGASTDPFIRTLAWQPGLVDHGRQVGRELSFLSSRLFGFGTGEVSAAVVDHLDTMLRQTSIEVIAEFWPAIARHDKLDALHVLQEVPTLVVCGDHDRITPIDNSEAISEALPEADFVRVPGAGHLVMLEKPQLVTDALRTLLERVAAHAARPKPSLPNV</sequence>
<dbReference type="AlphaFoldDB" id="A0A9W6P879"/>
<name>A0A9W6P879_9ACTN</name>
<dbReference type="GO" id="GO:0003824">
    <property type="term" value="F:catalytic activity"/>
    <property type="evidence" value="ECO:0007669"/>
    <property type="project" value="UniProtKB-ARBA"/>
</dbReference>
<reference evidence="2" key="1">
    <citation type="submission" date="2023-02" db="EMBL/GenBank/DDBJ databases">
        <title>Nocardiopsis ansamitocini NBRC 112285.</title>
        <authorList>
            <person name="Ichikawa N."/>
            <person name="Sato H."/>
            <person name="Tonouchi N."/>
        </authorList>
    </citation>
    <scope>NUCLEOTIDE SEQUENCE</scope>
    <source>
        <strain evidence="2">NBRC 112285</strain>
    </source>
</reference>
<dbReference type="Pfam" id="PF00561">
    <property type="entry name" value="Abhydrolase_1"/>
    <property type="match status" value="1"/>
</dbReference>
<evidence type="ECO:0000313" key="2">
    <source>
        <dbReference type="EMBL" id="GLU49334.1"/>
    </source>
</evidence>
<dbReference type="EMBL" id="BSQG01000006">
    <property type="protein sequence ID" value="GLU49334.1"/>
    <property type="molecule type" value="Genomic_DNA"/>
</dbReference>
<accession>A0A9W6P879</accession>
<keyword evidence="3" id="KW-1185">Reference proteome</keyword>
<proteinExistence type="predicted"/>
<dbReference type="Proteomes" id="UP001165092">
    <property type="component" value="Unassembled WGS sequence"/>
</dbReference>
<gene>
    <name evidence="2" type="ORF">Nans01_36850</name>
</gene>
<dbReference type="Gene3D" id="3.40.50.1820">
    <property type="entry name" value="alpha/beta hydrolase"/>
    <property type="match status" value="1"/>
</dbReference>
<dbReference type="RefSeq" id="WP_285760815.1">
    <property type="nucleotide sequence ID" value="NZ_BSQG01000006.1"/>
</dbReference>
<dbReference type="SUPFAM" id="SSF53474">
    <property type="entry name" value="alpha/beta-Hydrolases"/>
    <property type="match status" value="1"/>
</dbReference>
<dbReference type="PANTHER" id="PTHR43689">
    <property type="entry name" value="HYDROLASE"/>
    <property type="match status" value="1"/>
</dbReference>
<feature type="domain" description="AB hydrolase-1" evidence="1">
    <location>
        <begin position="86"/>
        <end position="339"/>
    </location>
</feature>
<evidence type="ECO:0000259" key="1">
    <source>
        <dbReference type="Pfam" id="PF00561"/>
    </source>
</evidence>
<evidence type="ECO:0000313" key="3">
    <source>
        <dbReference type="Proteomes" id="UP001165092"/>
    </source>
</evidence>
<comment type="caution">
    <text evidence="2">The sequence shown here is derived from an EMBL/GenBank/DDBJ whole genome shotgun (WGS) entry which is preliminary data.</text>
</comment>
<dbReference type="InterPro" id="IPR000073">
    <property type="entry name" value="AB_hydrolase_1"/>
</dbReference>
<dbReference type="PANTHER" id="PTHR43689:SF8">
    <property type="entry name" value="ALPHA_BETA-HYDROLASES SUPERFAMILY PROTEIN"/>
    <property type="match status" value="1"/>
</dbReference>
<protein>
    <submittedName>
        <fullName evidence="2">Lipase</fullName>
    </submittedName>
</protein>